<dbReference type="Proteomes" id="UP000643672">
    <property type="component" value="Unassembled WGS sequence"/>
</dbReference>
<dbReference type="RefSeq" id="WP_202762971.1">
    <property type="nucleotide sequence ID" value="NZ_CAESAQ020000052.1"/>
</dbReference>
<keyword evidence="2" id="KW-1185">Reference proteome</keyword>
<sequence>MRSRLSRRKEEFERIDRVMEHPEDALVIHYSCESFYDRKDGKTPRVTSIAVRNLKSGQTNSFSIHKIAEQKTSVGTIYGHYNQLEKEMLKEYFEYLKENQGKTWIHWNMRDINYGFSALEHRFKALKGTPFLLIEVKKFDLSKAMVSLYGIEYIEHPRLTKLIKKNNDITSKDFLTGEEEADAFENKEYVKLHQSTLRKVDILANIFERIADRTIKTNFKWYKAYRWHPKVLVELIKQNSIISFLVLVGSLWWIVEAMPRIM</sequence>
<evidence type="ECO:0000313" key="1">
    <source>
        <dbReference type="EMBL" id="CAB5498948.1"/>
    </source>
</evidence>
<accession>A0A8H8XBV9</accession>
<name>A0A8H8XBV9_9GAMM</name>
<evidence type="ECO:0000313" key="2">
    <source>
        <dbReference type="Proteomes" id="UP000643672"/>
    </source>
</evidence>
<dbReference type="AlphaFoldDB" id="A0A8H8XBV9"/>
<dbReference type="EMBL" id="CAESAQ020000052">
    <property type="protein sequence ID" value="CAB5498948.1"/>
    <property type="molecule type" value="Genomic_DNA"/>
</dbReference>
<protein>
    <submittedName>
        <fullName evidence="1">Uncharacterized protein</fullName>
    </submittedName>
</protein>
<organism evidence="1 2">
    <name type="scientific">Bathymodiolus thermophilus thioautotrophic gill symbiont</name>
    <dbReference type="NCBI Taxonomy" id="2360"/>
    <lineage>
        <taxon>Bacteria</taxon>
        <taxon>Pseudomonadati</taxon>
        <taxon>Pseudomonadota</taxon>
        <taxon>Gammaproteobacteria</taxon>
        <taxon>sulfur-oxidizing symbionts</taxon>
    </lineage>
</organism>
<gene>
    <name evidence="1" type="ORF">THERMOS_939</name>
</gene>
<comment type="caution">
    <text evidence="1">The sequence shown here is derived from an EMBL/GenBank/DDBJ whole genome shotgun (WGS) entry which is preliminary data.</text>
</comment>
<proteinExistence type="predicted"/>
<reference evidence="1 2" key="1">
    <citation type="submission" date="2020-05" db="EMBL/GenBank/DDBJ databases">
        <authorList>
            <person name="Petersen J."/>
            <person name="Sayavedra L."/>
        </authorList>
    </citation>
    <scope>NUCLEOTIDE SEQUENCE [LARGE SCALE GENOMIC DNA]</scope>
    <source>
        <strain evidence="1">B thermophilus SOXS</strain>
    </source>
</reference>